<reference evidence="1" key="1">
    <citation type="submission" date="2022-07" db="EMBL/GenBank/DDBJ databases">
        <title>Enhanced cultured diversity of the mouse gut microbiota enables custom-made synthetic communities.</title>
        <authorList>
            <person name="Afrizal A."/>
        </authorList>
    </citation>
    <scope>NUCLEOTIDE SEQUENCE</scope>
    <source>
        <strain evidence="1">DSM 29482</strain>
    </source>
</reference>
<sequence length="159" mass="18636">MNLKIIENEKPLWTLKYLEEVCKHTKSFGNDILLGANEIKNNINKGSPDIRIDILDSRCFEIYEDDNFIGDIVLVKDRNNSGEFFYDISILIFSEYQFNGYGYKALSLFVEDEYLDELPIEAFIRKENPFFNVIKNILLKVGFLETEDKQVLVYNKLTI</sequence>
<proteinExistence type="predicted"/>
<accession>A0A9X2MIN8</accession>
<protein>
    <submittedName>
        <fullName evidence="1">Uncharacterized protein</fullName>
    </submittedName>
</protein>
<dbReference type="Proteomes" id="UP001142078">
    <property type="component" value="Unassembled WGS sequence"/>
</dbReference>
<evidence type="ECO:0000313" key="2">
    <source>
        <dbReference type="Proteomes" id="UP001142078"/>
    </source>
</evidence>
<keyword evidence="2" id="KW-1185">Reference proteome</keyword>
<organism evidence="1 2">
    <name type="scientific">Anaerosalibacter massiliensis</name>
    <dbReference type="NCBI Taxonomy" id="1347392"/>
    <lineage>
        <taxon>Bacteria</taxon>
        <taxon>Bacillati</taxon>
        <taxon>Bacillota</taxon>
        <taxon>Tissierellia</taxon>
        <taxon>Tissierellales</taxon>
        <taxon>Sporanaerobacteraceae</taxon>
        <taxon>Anaerosalibacter</taxon>
    </lineage>
</organism>
<name>A0A9X2MIN8_9FIRM</name>
<gene>
    <name evidence="1" type="ORF">NSA23_06710</name>
</gene>
<dbReference type="AlphaFoldDB" id="A0A9X2MIN8"/>
<comment type="caution">
    <text evidence="1">The sequence shown here is derived from an EMBL/GenBank/DDBJ whole genome shotgun (WGS) entry which is preliminary data.</text>
</comment>
<dbReference type="Gene3D" id="3.40.630.30">
    <property type="match status" value="1"/>
</dbReference>
<dbReference type="RefSeq" id="WP_042679747.1">
    <property type="nucleotide sequence ID" value="NZ_CABKTM010000015.1"/>
</dbReference>
<evidence type="ECO:0000313" key="1">
    <source>
        <dbReference type="EMBL" id="MCR2043810.1"/>
    </source>
</evidence>
<dbReference type="EMBL" id="JANJZL010000003">
    <property type="protein sequence ID" value="MCR2043810.1"/>
    <property type="molecule type" value="Genomic_DNA"/>
</dbReference>